<dbReference type="EMBL" id="BAAATR010000005">
    <property type="protein sequence ID" value="GAA2237312.1"/>
    <property type="molecule type" value="Genomic_DNA"/>
</dbReference>
<dbReference type="InterPro" id="IPR042001">
    <property type="entry name" value="Sortase_F"/>
</dbReference>
<dbReference type="SUPFAM" id="SSF63817">
    <property type="entry name" value="Sortase"/>
    <property type="match status" value="1"/>
</dbReference>
<dbReference type="InterPro" id="IPR023365">
    <property type="entry name" value="Sortase_dom-sf"/>
</dbReference>
<evidence type="ECO:0000313" key="5">
    <source>
        <dbReference type="Proteomes" id="UP001500305"/>
    </source>
</evidence>
<keyword evidence="1" id="KW-0378">Hydrolase</keyword>
<dbReference type="Gene3D" id="2.40.260.10">
    <property type="entry name" value="Sortase"/>
    <property type="match status" value="1"/>
</dbReference>
<dbReference type="NCBIfam" id="NF033748">
    <property type="entry name" value="class_F_sortase"/>
    <property type="match status" value="1"/>
</dbReference>
<name>A0ABP5QIU5_9ACTN</name>
<dbReference type="Proteomes" id="UP001500305">
    <property type="component" value="Unassembled WGS sequence"/>
</dbReference>
<proteinExistence type="predicted"/>
<evidence type="ECO:0000313" key="4">
    <source>
        <dbReference type="EMBL" id="GAA2237312.1"/>
    </source>
</evidence>
<dbReference type="Pfam" id="PF04203">
    <property type="entry name" value="Sortase"/>
    <property type="match status" value="1"/>
</dbReference>
<evidence type="ECO:0000256" key="1">
    <source>
        <dbReference type="ARBA" id="ARBA00022801"/>
    </source>
</evidence>
<gene>
    <name evidence="4" type="ORF">GCM10010430_17890</name>
</gene>
<dbReference type="RefSeq" id="WP_344635700.1">
    <property type="nucleotide sequence ID" value="NZ_BAAATR010000005.1"/>
</dbReference>
<feature type="transmembrane region" description="Helical" evidence="3">
    <location>
        <begin position="23"/>
        <end position="40"/>
    </location>
</feature>
<dbReference type="InterPro" id="IPR005754">
    <property type="entry name" value="Sortase"/>
</dbReference>
<feature type="region of interest" description="Disordered" evidence="2">
    <location>
        <begin position="55"/>
        <end position="108"/>
    </location>
</feature>
<organism evidence="4 5">
    <name type="scientific">Kitasatospora cystarginea</name>
    <dbReference type="NCBI Taxonomy" id="58350"/>
    <lineage>
        <taxon>Bacteria</taxon>
        <taxon>Bacillati</taxon>
        <taxon>Actinomycetota</taxon>
        <taxon>Actinomycetes</taxon>
        <taxon>Kitasatosporales</taxon>
        <taxon>Streptomycetaceae</taxon>
        <taxon>Kitasatospora</taxon>
    </lineage>
</organism>
<keyword evidence="3" id="KW-1133">Transmembrane helix</keyword>
<protein>
    <recommendedName>
        <fullName evidence="6">Class F sortase</fullName>
    </recommendedName>
</protein>
<dbReference type="CDD" id="cd05829">
    <property type="entry name" value="Sortase_F"/>
    <property type="match status" value="1"/>
</dbReference>
<keyword evidence="5" id="KW-1185">Reference proteome</keyword>
<sequence length="256" mass="26685">MESHSASDPETDQQPEGRTRRPWLSLFGIGMAVFGILMIFKPLNGSLAGAPLPPKSAAVPKTAAARPVPSQTSAAQSGPAQPGPAQAKPPEAAPSPSKPVLGSSPPKRLRIPAIGVDAPFTQLAAQPSGEIAPPPADDKNLVGWFNGSASPGEPGTSVVIGHVDTKTGPAVFVGLSALRQGSKVEITRADGVTVTYVVDNIEAYAKKEFPDEQVYGEADDAQLRLITCGGAYDRNAMDYTENVVAFAHLEGWQPKT</sequence>
<feature type="compositionally biased region" description="Low complexity" evidence="2">
    <location>
        <begin position="73"/>
        <end position="90"/>
    </location>
</feature>
<evidence type="ECO:0008006" key="6">
    <source>
        <dbReference type="Google" id="ProtNLM"/>
    </source>
</evidence>
<reference evidence="5" key="1">
    <citation type="journal article" date="2019" name="Int. J. Syst. Evol. Microbiol.">
        <title>The Global Catalogue of Microorganisms (GCM) 10K type strain sequencing project: providing services to taxonomists for standard genome sequencing and annotation.</title>
        <authorList>
            <consortium name="The Broad Institute Genomics Platform"/>
            <consortium name="The Broad Institute Genome Sequencing Center for Infectious Disease"/>
            <person name="Wu L."/>
            <person name="Ma J."/>
        </authorList>
    </citation>
    <scope>NUCLEOTIDE SEQUENCE [LARGE SCALE GENOMIC DNA]</scope>
    <source>
        <strain evidence="5">JCM 7356</strain>
    </source>
</reference>
<keyword evidence="3" id="KW-0812">Transmembrane</keyword>
<keyword evidence="3" id="KW-0472">Membrane</keyword>
<accession>A0ABP5QIU5</accession>
<evidence type="ECO:0000256" key="3">
    <source>
        <dbReference type="SAM" id="Phobius"/>
    </source>
</evidence>
<comment type="caution">
    <text evidence="4">The sequence shown here is derived from an EMBL/GenBank/DDBJ whole genome shotgun (WGS) entry which is preliminary data.</text>
</comment>
<evidence type="ECO:0000256" key="2">
    <source>
        <dbReference type="SAM" id="MobiDB-lite"/>
    </source>
</evidence>